<evidence type="ECO:0000256" key="2">
    <source>
        <dbReference type="ARBA" id="ARBA00013855"/>
    </source>
</evidence>
<name>A0A1H0S175_9CLOT</name>
<comment type="function">
    <text evidence="5">Involved in formation and maintenance of cell shape.</text>
</comment>
<dbReference type="PIRSF" id="PIRSF038471">
    <property type="entry name" value="MreC"/>
    <property type="match status" value="1"/>
</dbReference>
<dbReference type="GeneID" id="65308524"/>
<dbReference type="GO" id="GO:0008360">
    <property type="term" value="P:regulation of cell shape"/>
    <property type="evidence" value="ECO:0007669"/>
    <property type="project" value="UniProtKB-KW"/>
</dbReference>
<reference evidence="7 8" key="1">
    <citation type="submission" date="2016-10" db="EMBL/GenBank/DDBJ databases">
        <authorList>
            <person name="de Groot N.N."/>
        </authorList>
    </citation>
    <scope>NUCLEOTIDE SEQUENCE [LARGE SCALE GENOMIC DNA]</scope>
    <source>
        <strain evidence="7 8">DSM 12272</strain>
    </source>
</reference>
<dbReference type="Gene3D" id="2.40.10.340">
    <property type="entry name" value="Rod shape-determining protein MreC, domain 1"/>
    <property type="match status" value="1"/>
</dbReference>
<dbReference type="OrthoDB" id="9792313at2"/>
<dbReference type="Gene3D" id="2.40.10.350">
    <property type="entry name" value="Rod shape-determining protein MreC, domain 2"/>
    <property type="match status" value="1"/>
</dbReference>
<evidence type="ECO:0000313" key="7">
    <source>
        <dbReference type="EMBL" id="SDP34968.1"/>
    </source>
</evidence>
<dbReference type="RefSeq" id="WP_089968504.1">
    <property type="nucleotide sequence ID" value="NZ_CP071376.1"/>
</dbReference>
<evidence type="ECO:0000256" key="1">
    <source>
        <dbReference type="ARBA" id="ARBA00009369"/>
    </source>
</evidence>
<evidence type="ECO:0000313" key="8">
    <source>
        <dbReference type="Proteomes" id="UP000198597"/>
    </source>
</evidence>
<sequence length="282" mass="31107">MKIFKNKLAVTIIVLSVAFFGIIIYTIKSDQKGAISGGAGTVVSPLQKIVYGANSKLKGFADFLLNFSEVKAENKSLTSSNIELENKLLEYNNLKEENERLREVFKLTESKDNYTYLGCNIIGDSGGNFLDGYTIDKGEKNGITKDMIVISAKGLVGQVISTGSNWSIVETLTSPNISVAIMVDSTRDSTGILKGYKDKKNNNIVKVENILLDSKIKEGDVIMTSGLGMIYPKEIRIGEVMSVETDNVKVMKSAIIKPYVDFNKLEELFVVIPSETRDIKYD</sequence>
<keyword evidence="8" id="KW-1185">Reference proteome</keyword>
<dbReference type="AlphaFoldDB" id="A0A1H0S175"/>
<dbReference type="STRING" id="94869.SAMN04488529_10487"/>
<dbReference type="InterPro" id="IPR042175">
    <property type="entry name" value="Cell/Rod_MreC_2"/>
</dbReference>
<organism evidence="7 8">
    <name type="scientific">Clostridium gasigenes</name>
    <dbReference type="NCBI Taxonomy" id="94869"/>
    <lineage>
        <taxon>Bacteria</taxon>
        <taxon>Bacillati</taxon>
        <taxon>Bacillota</taxon>
        <taxon>Clostridia</taxon>
        <taxon>Eubacteriales</taxon>
        <taxon>Clostridiaceae</taxon>
        <taxon>Clostridium</taxon>
    </lineage>
</organism>
<dbReference type="InterPro" id="IPR055342">
    <property type="entry name" value="MreC_beta-barrel_core"/>
</dbReference>
<dbReference type="NCBIfam" id="TIGR00219">
    <property type="entry name" value="mreC"/>
    <property type="match status" value="1"/>
</dbReference>
<dbReference type="PANTHER" id="PTHR34138">
    <property type="entry name" value="CELL SHAPE-DETERMINING PROTEIN MREC"/>
    <property type="match status" value="1"/>
</dbReference>
<evidence type="ECO:0000256" key="5">
    <source>
        <dbReference type="PIRNR" id="PIRNR038471"/>
    </source>
</evidence>
<protein>
    <recommendedName>
        <fullName evidence="2 5">Cell shape-determining protein MreC</fullName>
    </recommendedName>
    <alternativeName>
        <fullName evidence="4 5">Cell shape protein MreC</fullName>
    </alternativeName>
</protein>
<proteinExistence type="inferred from homology"/>
<gene>
    <name evidence="7" type="ORF">SAMN04488529_10487</name>
</gene>
<dbReference type="InterPro" id="IPR042177">
    <property type="entry name" value="Cell/Rod_1"/>
</dbReference>
<feature type="domain" description="Rod shape-determining protein MreC beta-barrel core" evidence="6">
    <location>
        <begin position="121"/>
        <end position="271"/>
    </location>
</feature>
<evidence type="ECO:0000259" key="6">
    <source>
        <dbReference type="Pfam" id="PF04085"/>
    </source>
</evidence>
<evidence type="ECO:0000256" key="4">
    <source>
        <dbReference type="ARBA" id="ARBA00032089"/>
    </source>
</evidence>
<dbReference type="EMBL" id="FNJM01000004">
    <property type="protein sequence ID" value="SDP34968.1"/>
    <property type="molecule type" value="Genomic_DNA"/>
</dbReference>
<dbReference type="Proteomes" id="UP000198597">
    <property type="component" value="Unassembled WGS sequence"/>
</dbReference>
<dbReference type="Pfam" id="PF04085">
    <property type="entry name" value="MreC"/>
    <property type="match status" value="1"/>
</dbReference>
<comment type="similarity">
    <text evidence="1 5">Belongs to the MreC family.</text>
</comment>
<evidence type="ECO:0000256" key="3">
    <source>
        <dbReference type="ARBA" id="ARBA00022960"/>
    </source>
</evidence>
<accession>A0A1H0S175</accession>
<dbReference type="PANTHER" id="PTHR34138:SF1">
    <property type="entry name" value="CELL SHAPE-DETERMINING PROTEIN MREC"/>
    <property type="match status" value="1"/>
</dbReference>
<dbReference type="InterPro" id="IPR007221">
    <property type="entry name" value="MreC"/>
</dbReference>
<keyword evidence="3 5" id="KW-0133">Cell shape</keyword>
<dbReference type="GO" id="GO:0005886">
    <property type="term" value="C:plasma membrane"/>
    <property type="evidence" value="ECO:0007669"/>
    <property type="project" value="TreeGrafter"/>
</dbReference>